<evidence type="ECO:0000256" key="6">
    <source>
        <dbReference type="ARBA" id="ARBA00022826"/>
    </source>
</evidence>
<dbReference type="AlphaFoldDB" id="A0A975C2I4"/>
<evidence type="ECO:0000256" key="11">
    <source>
        <dbReference type="ARBA" id="ARBA00023303"/>
    </source>
</evidence>
<evidence type="ECO:0000256" key="9">
    <source>
        <dbReference type="ARBA" id="ARBA00023065"/>
    </source>
</evidence>
<feature type="transmembrane region" description="Helical" evidence="13">
    <location>
        <begin position="84"/>
        <end position="102"/>
    </location>
</feature>
<evidence type="ECO:0000256" key="7">
    <source>
        <dbReference type="ARBA" id="ARBA00022958"/>
    </source>
</evidence>
<keyword evidence="7" id="KW-0630">Potassium</keyword>
<feature type="transmembrane region" description="Helical" evidence="13">
    <location>
        <begin position="179"/>
        <end position="199"/>
    </location>
</feature>
<evidence type="ECO:0000256" key="12">
    <source>
        <dbReference type="ARBA" id="ARBA00034430"/>
    </source>
</evidence>
<keyword evidence="5 13" id="KW-0812">Transmembrane</keyword>
<evidence type="ECO:0000256" key="2">
    <source>
        <dbReference type="ARBA" id="ARBA00006920"/>
    </source>
</evidence>
<dbReference type="GO" id="GO:0005267">
    <property type="term" value="F:potassium channel activity"/>
    <property type="evidence" value="ECO:0007669"/>
    <property type="project" value="UniProtKB-KW"/>
</dbReference>
<accession>A0A975C2I4</accession>
<reference evidence="14" key="1">
    <citation type="submission" date="2020-09" db="EMBL/GenBank/DDBJ databases">
        <title>Brevundimonas sp. LVF2 isolated from a puddle in Goettingen, Germany.</title>
        <authorList>
            <person name="Friedrich I."/>
            <person name="Klassen A."/>
            <person name="Hannes N."/>
            <person name="Schneider D."/>
            <person name="Hertel R."/>
            <person name="Daniel R."/>
        </authorList>
    </citation>
    <scope>NUCLEOTIDE SEQUENCE</scope>
    <source>
        <strain evidence="14">LVF2</strain>
    </source>
</reference>
<dbReference type="RefSeq" id="WP_207869243.1">
    <property type="nucleotide sequence ID" value="NZ_CP062222.1"/>
</dbReference>
<organism evidence="14 15">
    <name type="scientific">Brevundimonas goettingensis</name>
    <dbReference type="NCBI Taxonomy" id="2774190"/>
    <lineage>
        <taxon>Bacteria</taxon>
        <taxon>Pseudomonadati</taxon>
        <taxon>Pseudomonadota</taxon>
        <taxon>Alphaproteobacteria</taxon>
        <taxon>Caulobacterales</taxon>
        <taxon>Caulobacteraceae</taxon>
        <taxon>Brevundimonas</taxon>
    </lineage>
</organism>
<name>A0A975C2I4_9CAUL</name>
<gene>
    <name evidence="14" type="ORF">IFJ75_15660</name>
</gene>
<evidence type="ECO:0000313" key="14">
    <source>
        <dbReference type="EMBL" id="QTC90660.1"/>
    </source>
</evidence>
<sequence length="246" mass="26776">MADGDKGRSSVRPVETARLDAFVDASFAFAVTLLIIAGAEPLNDFGDLMRALGRIPAFAAGFGLVVMFWLAHRNFGRLAPIRDSWSATLSLAIVFMILIYVFPLRLLTEAGAAWFTGGVLPGRGLIQTLAQLRDVYTVYGIGFALLCWLYFLLYGHALKRGAVAGLAEADRDEARESRAVWGLITLAGLFSALLAWVLPLRITPWAPGFAYWLIPLGLLLMNLFQRRGIGHGPVGKSKQAGPDEVE</sequence>
<dbReference type="GO" id="GO:0015252">
    <property type="term" value="F:proton channel activity"/>
    <property type="evidence" value="ECO:0007669"/>
    <property type="project" value="InterPro"/>
</dbReference>
<keyword evidence="4" id="KW-0633">Potassium transport</keyword>
<keyword evidence="3" id="KW-0813">Transport</keyword>
<evidence type="ECO:0000256" key="10">
    <source>
        <dbReference type="ARBA" id="ARBA00023136"/>
    </source>
</evidence>
<proteinExistence type="inferred from homology"/>
<keyword evidence="15" id="KW-1185">Reference proteome</keyword>
<evidence type="ECO:0000256" key="1">
    <source>
        <dbReference type="ARBA" id="ARBA00004141"/>
    </source>
</evidence>
<evidence type="ECO:0000256" key="3">
    <source>
        <dbReference type="ARBA" id="ARBA00022448"/>
    </source>
</evidence>
<dbReference type="Pfam" id="PF06736">
    <property type="entry name" value="TMEM175"/>
    <property type="match status" value="1"/>
</dbReference>
<evidence type="ECO:0000256" key="5">
    <source>
        <dbReference type="ARBA" id="ARBA00022692"/>
    </source>
</evidence>
<dbReference type="GO" id="GO:0016020">
    <property type="term" value="C:membrane"/>
    <property type="evidence" value="ECO:0007669"/>
    <property type="project" value="UniProtKB-SubCell"/>
</dbReference>
<keyword evidence="11" id="KW-0407">Ion channel</keyword>
<evidence type="ECO:0000313" key="15">
    <source>
        <dbReference type="Proteomes" id="UP000663918"/>
    </source>
</evidence>
<feature type="transmembrane region" description="Helical" evidence="13">
    <location>
        <begin position="21"/>
        <end position="39"/>
    </location>
</feature>
<dbReference type="Proteomes" id="UP000663918">
    <property type="component" value="Chromosome"/>
</dbReference>
<feature type="transmembrane region" description="Helical" evidence="13">
    <location>
        <begin position="205"/>
        <end position="224"/>
    </location>
</feature>
<dbReference type="InterPro" id="IPR010617">
    <property type="entry name" value="TMEM175-like"/>
</dbReference>
<comment type="similarity">
    <text evidence="2">Belongs to the TMEM175 family.</text>
</comment>
<keyword evidence="9" id="KW-0406">Ion transport</keyword>
<comment type="catalytic activity">
    <reaction evidence="12">
        <text>K(+)(in) = K(+)(out)</text>
        <dbReference type="Rhea" id="RHEA:29463"/>
        <dbReference type="ChEBI" id="CHEBI:29103"/>
    </reaction>
</comment>
<keyword evidence="8 13" id="KW-1133">Transmembrane helix</keyword>
<feature type="transmembrane region" description="Helical" evidence="13">
    <location>
        <begin position="51"/>
        <end position="72"/>
    </location>
</feature>
<evidence type="ECO:0000256" key="8">
    <source>
        <dbReference type="ARBA" id="ARBA00022989"/>
    </source>
</evidence>
<comment type="subcellular location">
    <subcellularLocation>
        <location evidence="1">Membrane</location>
        <topology evidence="1">Multi-pass membrane protein</topology>
    </subcellularLocation>
</comment>
<dbReference type="EMBL" id="CP062222">
    <property type="protein sequence ID" value="QTC90660.1"/>
    <property type="molecule type" value="Genomic_DNA"/>
</dbReference>
<dbReference type="KEGG" id="bgoe:IFJ75_15660"/>
<keyword evidence="6" id="KW-0631">Potassium channel</keyword>
<keyword evidence="10 13" id="KW-0472">Membrane</keyword>
<evidence type="ECO:0000256" key="13">
    <source>
        <dbReference type="SAM" id="Phobius"/>
    </source>
</evidence>
<protein>
    <submittedName>
        <fullName evidence="14">DUF1211 domain-containing protein</fullName>
    </submittedName>
</protein>
<evidence type="ECO:0000256" key="4">
    <source>
        <dbReference type="ARBA" id="ARBA00022538"/>
    </source>
</evidence>
<feature type="transmembrane region" description="Helical" evidence="13">
    <location>
        <begin position="136"/>
        <end position="158"/>
    </location>
</feature>